<dbReference type="HOGENOM" id="CLU_130787_1_0_5"/>
<evidence type="ECO:0000313" key="1">
    <source>
        <dbReference type="EMBL" id="CDN51656.1"/>
    </source>
</evidence>
<reference evidence="2" key="1">
    <citation type="journal article" date="2014" name="BMC Genomics">
        <title>Genome sequencing of two Neorhizobium galegae strains reveals a noeT gene responsible for the unusual acetylation of the nodulation factors.</title>
        <authorList>
            <person name="Osterman J."/>
            <person name="Marsh J."/>
            <person name="Laine P.K."/>
            <person name="Zeng Z."/>
            <person name="Alatalo E."/>
            <person name="Sullivan J.T."/>
            <person name="Young J.P."/>
            <person name="Thomas-Oates J."/>
            <person name="Paulin L."/>
            <person name="Lindstrom K."/>
        </authorList>
    </citation>
    <scope>NUCLEOTIDE SEQUENCE [LARGE SCALE GENOMIC DNA]</scope>
    <source>
        <strain evidence="2">HAMBI 540</strain>
    </source>
</reference>
<proteinExistence type="predicted"/>
<dbReference type="RefSeq" id="WP_041365218.1">
    <property type="nucleotide sequence ID" value="NZ_HG938354.1"/>
</dbReference>
<organism evidence="1 2">
    <name type="scientific">Neorhizobium galegae bv. orientalis str. HAMBI 540</name>
    <dbReference type="NCBI Taxonomy" id="1028800"/>
    <lineage>
        <taxon>Bacteria</taxon>
        <taxon>Pseudomonadati</taxon>
        <taxon>Pseudomonadota</taxon>
        <taxon>Alphaproteobacteria</taxon>
        <taxon>Hyphomicrobiales</taxon>
        <taxon>Rhizobiaceae</taxon>
        <taxon>Rhizobium/Agrobacterium group</taxon>
        <taxon>Neorhizobium</taxon>
    </lineage>
</organism>
<dbReference type="GO" id="GO:0016740">
    <property type="term" value="F:transferase activity"/>
    <property type="evidence" value="ECO:0007669"/>
    <property type="project" value="UniProtKB-KW"/>
</dbReference>
<name>A0A068T0S4_NEOGA</name>
<dbReference type="Proteomes" id="UP000028181">
    <property type="component" value="Plasmid pHAMBI540a"/>
</dbReference>
<gene>
    <name evidence="1" type="ORF">RG540_PA09800</name>
</gene>
<dbReference type="PATRIC" id="fig|1028800.3.peg.5617"/>
<dbReference type="InterPro" id="IPR036388">
    <property type="entry name" value="WH-like_DNA-bd_sf"/>
</dbReference>
<dbReference type="Pfam" id="PF25212">
    <property type="entry name" value="HVO_A0114"/>
    <property type="match status" value="1"/>
</dbReference>
<keyword evidence="1" id="KW-0614">Plasmid</keyword>
<dbReference type="EMBL" id="HG938354">
    <property type="protein sequence ID" value="CDN51656.1"/>
    <property type="molecule type" value="Genomic_DNA"/>
</dbReference>
<dbReference type="GeneID" id="24259788"/>
<dbReference type="InterPro" id="IPR036390">
    <property type="entry name" value="WH_DNA-bd_sf"/>
</dbReference>
<geneLocation type="plasmid" evidence="2">
    <name>II</name>
</geneLocation>
<accession>A0A068T0S4</accession>
<dbReference type="eggNOG" id="COG4190">
    <property type="taxonomic scope" value="Bacteria"/>
</dbReference>
<dbReference type="Gene3D" id="1.10.10.10">
    <property type="entry name" value="Winged helix-like DNA-binding domain superfamily/Winged helix DNA-binding domain"/>
    <property type="match status" value="1"/>
</dbReference>
<dbReference type="OrthoDB" id="7471569at2"/>
<protein>
    <submittedName>
        <fullName evidence="1">Glycosyltransferase, family 1 family protein</fullName>
    </submittedName>
</protein>
<keyword evidence="1" id="KW-0808">Transferase</keyword>
<dbReference type="AlphaFoldDB" id="A0A068T0S4"/>
<dbReference type="SUPFAM" id="SSF46785">
    <property type="entry name" value="Winged helix' DNA-binding domain"/>
    <property type="match status" value="1"/>
</dbReference>
<sequence length="119" mass="12986">MRTLIIRLSSISDAKARFVNAGQKALEGVIVPATPSVNFLSYDDMHRVLAPSRLAIVKAMAGQGPLAIREVARRVDRDVQAVHKDVTTLVNAGVLDRTEAGVEFPYDQLHFEFDVKAAA</sequence>
<evidence type="ECO:0000313" key="2">
    <source>
        <dbReference type="Proteomes" id="UP000028181"/>
    </source>
</evidence>
<dbReference type="KEGG" id="ngg:RG540_PA09800"/>
<keyword evidence="2" id="KW-1185">Reference proteome</keyword>